<dbReference type="EMBL" id="QXGF01000997">
    <property type="protein sequence ID" value="KAE8933602.1"/>
    <property type="molecule type" value="Genomic_DNA"/>
</dbReference>
<sequence length="227" mass="25573">MVAMNRFDDVLLLYDSDNEPVEELVGGGKSESDDEDFQEGAVVCFAAAFTALSVREMFYARQRLIWSKHVQRSRRERMFNRTYRIDEQHFNHLLALLGLRLALDRDYVDEKNRVAPISEEVVLHCTLLYMAGGSYLDVRDVAHVSVASFYRCLHRGVSAILGCSERDIKLPATTADMDNAAAALKRESTVGVLDGCVGCVDRMLVKIATPTRKEEVRVICGLWHGRS</sequence>
<proteinExistence type="predicted"/>
<evidence type="ECO:0000313" key="2">
    <source>
        <dbReference type="Proteomes" id="UP000429523"/>
    </source>
</evidence>
<protein>
    <recommendedName>
        <fullName evidence="3">DDE Tnp4 domain-containing protein</fullName>
    </recommendedName>
</protein>
<accession>A0A6A3EJ97</accession>
<comment type="caution">
    <text evidence="1">The sequence shown here is derived from an EMBL/GenBank/DDBJ whole genome shotgun (WGS) entry which is preliminary data.</text>
</comment>
<evidence type="ECO:0000313" key="1">
    <source>
        <dbReference type="EMBL" id="KAE8933602.1"/>
    </source>
</evidence>
<name>A0A6A3EJ97_9STRA</name>
<reference evidence="1 2" key="1">
    <citation type="submission" date="2018-08" db="EMBL/GenBank/DDBJ databases">
        <title>Genomic investigation of the strawberry pathogen Phytophthora fragariae indicates pathogenicity is determined by transcriptional variation in three key races.</title>
        <authorList>
            <person name="Adams T.M."/>
            <person name="Armitage A.D."/>
            <person name="Sobczyk M.K."/>
            <person name="Bates H.J."/>
            <person name="Dunwell J.M."/>
            <person name="Nellist C.F."/>
            <person name="Harrison R.J."/>
        </authorList>
    </citation>
    <scope>NUCLEOTIDE SEQUENCE [LARGE SCALE GENOMIC DNA]</scope>
    <source>
        <strain evidence="1 2">NOV-9</strain>
    </source>
</reference>
<organism evidence="1 2">
    <name type="scientific">Phytophthora fragariae</name>
    <dbReference type="NCBI Taxonomy" id="53985"/>
    <lineage>
        <taxon>Eukaryota</taxon>
        <taxon>Sar</taxon>
        <taxon>Stramenopiles</taxon>
        <taxon>Oomycota</taxon>
        <taxon>Peronosporomycetes</taxon>
        <taxon>Peronosporales</taxon>
        <taxon>Peronosporaceae</taxon>
        <taxon>Phytophthora</taxon>
    </lineage>
</organism>
<dbReference type="Proteomes" id="UP000429523">
    <property type="component" value="Unassembled WGS sequence"/>
</dbReference>
<evidence type="ECO:0008006" key="3">
    <source>
        <dbReference type="Google" id="ProtNLM"/>
    </source>
</evidence>
<gene>
    <name evidence="1" type="ORF">PF009_g16401</name>
</gene>
<dbReference type="AlphaFoldDB" id="A0A6A3EJ97"/>